<reference evidence="2 3" key="1">
    <citation type="submission" date="2019-07" db="EMBL/GenBank/DDBJ databases">
        <title>Sulfurimonas paralvinellae sp. nov., a novel mesophilic, hydrogen- and sulfur-oxidizing chemolithoautotroph within the Epsilonproteo- bacteria isolated from a deep-sea hydrothermal vent polychaete nest, reclassification of Thiomicrospira denitrificans as Sulfurimonas denitrificans comb. nov. and emended description of the genus Sulfurimonas.</title>
        <authorList>
            <person name="Wang S."/>
            <person name="Jiang L."/>
            <person name="Shao Z."/>
        </authorList>
    </citation>
    <scope>NUCLEOTIDE SEQUENCE [LARGE SCALE GENOMIC DNA]</scope>
    <source>
        <strain evidence="2 3">GO25</strain>
    </source>
</reference>
<organism evidence="2 3">
    <name type="scientific">Sulfurimonas paralvinellae</name>
    <dbReference type="NCBI Taxonomy" id="317658"/>
    <lineage>
        <taxon>Bacteria</taxon>
        <taxon>Pseudomonadati</taxon>
        <taxon>Campylobacterota</taxon>
        <taxon>Epsilonproteobacteria</taxon>
        <taxon>Campylobacterales</taxon>
        <taxon>Sulfurimonadaceae</taxon>
        <taxon>Sulfurimonas</taxon>
    </lineage>
</organism>
<proteinExistence type="predicted"/>
<keyword evidence="3" id="KW-1185">Reference proteome</keyword>
<dbReference type="RefSeq" id="WP_193110582.1">
    <property type="nucleotide sequence ID" value="NZ_CP041406.1"/>
</dbReference>
<dbReference type="Proteomes" id="UP000593580">
    <property type="component" value="Chromosome"/>
</dbReference>
<protein>
    <submittedName>
        <fullName evidence="2">Uncharacterized protein</fullName>
    </submittedName>
</protein>
<dbReference type="KEGG" id="spal:FM071_08480"/>
<evidence type="ECO:0000313" key="2">
    <source>
        <dbReference type="EMBL" id="QOP46322.1"/>
    </source>
</evidence>
<feature type="region of interest" description="Disordered" evidence="1">
    <location>
        <begin position="126"/>
        <end position="155"/>
    </location>
</feature>
<dbReference type="AlphaFoldDB" id="A0A7M1BC07"/>
<gene>
    <name evidence="2" type="ORF">FM071_08480</name>
</gene>
<accession>A0A7M1BC07</accession>
<sequence length="155" mass="17699">MLESLIEDRDFAKMMKKHMQELMSILFQKDQNFGILCKIEDVTFNPELPDDMNAEFRPLTLFFLAGYTFETAQIEDDMLIFEAGFGSDNFGSVVAVPLLSILQIIVDETPIFINIAVEKEDVKEKEKSEVDENGVKNSMASFLSNPENSKFLKKK</sequence>
<name>A0A7M1BC07_9BACT</name>
<evidence type="ECO:0000313" key="3">
    <source>
        <dbReference type="Proteomes" id="UP000593580"/>
    </source>
</evidence>
<dbReference type="EMBL" id="CP041406">
    <property type="protein sequence ID" value="QOP46322.1"/>
    <property type="molecule type" value="Genomic_DNA"/>
</dbReference>
<feature type="compositionally biased region" description="Polar residues" evidence="1">
    <location>
        <begin position="135"/>
        <end position="148"/>
    </location>
</feature>
<evidence type="ECO:0000256" key="1">
    <source>
        <dbReference type="SAM" id="MobiDB-lite"/>
    </source>
</evidence>